<evidence type="ECO:0000256" key="1">
    <source>
        <dbReference type="SAM" id="Phobius"/>
    </source>
</evidence>
<accession>A0AAE3T5T4</accession>
<dbReference type="RefSeq" id="WP_003276211.1">
    <property type="nucleotide sequence ID" value="NZ_CDLX01000001.1"/>
</dbReference>
<reference evidence="2" key="1">
    <citation type="submission" date="2021-09" db="EMBL/GenBank/DDBJ databases">
        <title>Genomic analysis of Ralstonia spp.</title>
        <authorList>
            <person name="Aburjaile F."/>
            <person name="Ariute J.C."/>
            <person name="Pais A.K.L."/>
            <person name="Albuquerque G.M.R."/>
            <person name="Silva A.M.F."/>
            <person name="Brenig B."/>
            <person name="Azevedo V."/>
            <person name="Matiuzzi M."/>
            <person name="Ramos R."/>
            <person name="Goes-Neto A."/>
            <person name="Soares S."/>
            <person name="Iseppon A.M.B."/>
            <person name="Souza E."/>
            <person name="Gama M."/>
        </authorList>
    </citation>
    <scope>NUCLEOTIDE SEQUENCE</scope>
    <source>
        <strain evidence="2">B4</strain>
    </source>
</reference>
<dbReference type="Proteomes" id="UP001143674">
    <property type="component" value="Unassembled WGS sequence"/>
</dbReference>
<organism evidence="2 3">
    <name type="scientific">Ralstonia solanacearum</name>
    <name type="common">Pseudomonas solanacearum</name>
    <dbReference type="NCBI Taxonomy" id="305"/>
    <lineage>
        <taxon>Bacteria</taxon>
        <taxon>Pseudomonadati</taxon>
        <taxon>Pseudomonadota</taxon>
        <taxon>Betaproteobacteria</taxon>
        <taxon>Burkholderiales</taxon>
        <taxon>Burkholderiaceae</taxon>
        <taxon>Ralstonia</taxon>
        <taxon>Ralstonia solanacearum species complex</taxon>
    </lineage>
</organism>
<gene>
    <name evidence="2" type="ORF">LBW55_13415</name>
</gene>
<feature type="transmembrane region" description="Helical" evidence="1">
    <location>
        <begin position="36"/>
        <end position="56"/>
    </location>
</feature>
<evidence type="ECO:0000313" key="2">
    <source>
        <dbReference type="EMBL" id="MDB0522599.1"/>
    </source>
</evidence>
<keyword evidence="1" id="KW-1133">Transmembrane helix</keyword>
<keyword evidence="1" id="KW-0812">Transmembrane</keyword>
<proteinExistence type="predicted"/>
<name>A0AAE3T5T4_RALSL</name>
<protein>
    <recommendedName>
        <fullName evidence="4">Transmembrane protein</fullName>
    </recommendedName>
</protein>
<comment type="caution">
    <text evidence="2">The sequence shown here is derived from an EMBL/GenBank/DDBJ whole genome shotgun (WGS) entry which is preliminary data.</text>
</comment>
<keyword evidence="1" id="KW-0472">Membrane</keyword>
<dbReference type="AlphaFoldDB" id="A0AAE3T5T4"/>
<dbReference type="EMBL" id="JAIVEX010000006">
    <property type="protein sequence ID" value="MDB0522599.1"/>
    <property type="molecule type" value="Genomic_DNA"/>
</dbReference>
<evidence type="ECO:0000313" key="3">
    <source>
        <dbReference type="Proteomes" id="UP001143674"/>
    </source>
</evidence>
<sequence>MTIFDENEHREQFWIAVRDAIEVRERAAQARRTERLVGWALGLSIAGLALALVARWHSRSD</sequence>
<evidence type="ECO:0008006" key="4">
    <source>
        <dbReference type="Google" id="ProtNLM"/>
    </source>
</evidence>